<dbReference type="PANTHER" id="PTHR11482">
    <property type="entry name" value="ARGININE/DIAMINOPIMELATE/ORNITHINE DECARBOXYLASE"/>
    <property type="match status" value="1"/>
</dbReference>
<evidence type="ECO:0000256" key="1">
    <source>
        <dbReference type="ARBA" id="ARBA00001933"/>
    </source>
</evidence>
<dbReference type="EMBL" id="BOMM01000009">
    <property type="protein sequence ID" value="GIE09610.1"/>
    <property type="molecule type" value="Genomic_DNA"/>
</dbReference>
<comment type="caution">
    <text evidence="11">The sequence shown here is derived from an EMBL/GenBank/DDBJ whole genome shotgun (WGS) entry which is preliminary data.</text>
</comment>
<dbReference type="Pfam" id="PF02784">
    <property type="entry name" value="Orn_Arg_deC_N"/>
    <property type="match status" value="1"/>
</dbReference>
<evidence type="ECO:0000256" key="4">
    <source>
        <dbReference type="ARBA" id="ARBA00022898"/>
    </source>
</evidence>
<dbReference type="InterPro" id="IPR002433">
    <property type="entry name" value="Orn_de-COase"/>
</dbReference>
<evidence type="ECO:0000259" key="10">
    <source>
        <dbReference type="Pfam" id="PF02784"/>
    </source>
</evidence>
<comment type="cofactor">
    <cofactor evidence="1 9">
        <name>pyridoxal 5'-phosphate</name>
        <dbReference type="ChEBI" id="CHEBI:597326"/>
    </cofactor>
</comment>
<dbReference type="InterPro" id="IPR022653">
    <property type="entry name" value="De-COase2_pyr-phos_BS"/>
</dbReference>
<dbReference type="GO" id="GO:0005737">
    <property type="term" value="C:cytoplasm"/>
    <property type="evidence" value="ECO:0007669"/>
    <property type="project" value="TreeGrafter"/>
</dbReference>
<evidence type="ECO:0000313" key="11">
    <source>
        <dbReference type="EMBL" id="GIE09610.1"/>
    </source>
</evidence>
<comment type="catalytic activity">
    <reaction evidence="8">
        <text>L-ornithine + H(+) = putrescine + CO2</text>
        <dbReference type="Rhea" id="RHEA:22964"/>
        <dbReference type="ChEBI" id="CHEBI:15378"/>
        <dbReference type="ChEBI" id="CHEBI:16526"/>
        <dbReference type="ChEBI" id="CHEBI:46911"/>
        <dbReference type="ChEBI" id="CHEBI:326268"/>
        <dbReference type="EC" id="4.1.1.17"/>
    </reaction>
</comment>
<feature type="modified residue" description="N6-(pyridoxal phosphate)lysine" evidence="9">
    <location>
        <position position="34"/>
    </location>
</feature>
<accession>A0A919IVA8</accession>
<proteinExistence type="inferred from homology"/>
<dbReference type="PROSITE" id="PS00878">
    <property type="entry name" value="ODR_DC_2_1"/>
    <property type="match status" value="1"/>
</dbReference>
<sequence length="373" mass="39676">MDTPYLLVDISIAVAQYHRIAAAFPGTPVYYAVKANPEPTLLIELVRAGCHFDVASRNEIGLALAAGADPVTLSFGNTIKKAEDIAYAYAQGVRLFAFDSLGELEKLAVHAPGSAVVCRVLASSKGARWPLSRKFGCAPEMALDLIRWAAANGLDPAGVCFHVGSQQLDPGRWEPSIADAAALFARLAADGINLRLLNCGGGFPVDYQTEVASIDKYAKAIDAAVASHFPARPALMIEPGRYIAAPAGVLHTEVVLVSRKSYADEPRWVYLDVGRFGGLAETEDEAIQYRLSTPHDGAPTAPVVLAGPTCDSVDILYQNAGYELPLALRPGDLVRIHGTGAYTATYASVGFNGFPPLRTVLDRADRADRRAAG</sequence>
<dbReference type="CDD" id="cd00622">
    <property type="entry name" value="PLPDE_III_ODC"/>
    <property type="match status" value="1"/>
</dbReference>
<dbReference type="GO" id="GO:0004586">
    <property type="term" value="F:ornithine decarboxylase activity"/>
    <property type="evidence" value="ECO:0007669"/>
    <property type="project" value="UniProtKB-EC"/>
</dbReference>
<dbReference type="InterPro" id="IPR009006">
    <property type="entry name" value="Ala_racemase/Decarboxylase_C"/>
</dbReference>
<evidence type="ECO:0000256" key="7">
    <source>
        <dbReference type="ARBA" id="ARBA00034138"/>
    </source>
</evidence>
<evidence type="ECO:0000313" key="12">
    <source>
        <dbReference type="Proteomes" id="UP000598174"/>
    </source>
</evidence>
<keyword evidence="5" id="KW-0456">Lyase</keyword>
<dbReference type="InterPro" id="IPR000183">
    <property type="entry name" value="Orn/DAP/Arg_de-COase"/>
</dbReference>
<dbReference type="PRINTS" id="PR01182">
    <property type="entry name" value="ORNDCRBXLASE"/>
</dbReference>
<comment type="similarity">
    <text evidence="2">Belongs to the Orn/Lys/Arg decarboxylase class-II family.</text>
</comment>
<evidence type="ECO:0000256" key="3">
    <source>
        <dbReference type="ARBA" id="ARBA00022793"/>
    </source>
</evidence>
<evidence type="ECO:0000256" key="8">
    <source>
        <dbReference type="ARBA" id="ARBA00049127"/>
    </source>
</evidence>
<evidence type="ECO:0000256" key="5">
    <source>
        <dbReference type="ARBA" id="ARBA00023239"/>
    </source>
</evidence>
<name>A0A919IVA8_9ACTN</name>
<dbReference type="InterPro" id="IPR022644">
    <property type="entry name" value="De-COase2_N"/>
</dbReference>
<feature type="domain" description="Orn/DAP/Arg decarboxylase 2 N-terminal" evidence="10">
    <location>
        <begin position="15"/>
        <end position="245"/>
    </location>
</feature>
<organism evidence="11 12">
    <name type="scientific">Paractinoplanes ferrugineus</name>
    <dbReference type="NCBI Taxonomy" id="113564"/>
    <lineage>
        <taxon>Bacteria</taxon>
        <taxon>Bacillati</taxon>
        <taxon>Actinomycetota</taxon>
        <taxon>Actinomycetes</taxon>
        <taxon>Micromonosporales</taxon>
        <taxon>Micromonosporaceae</taxon>
        <taxon>Paractinoplanes</taxon>
    </lineage>
</organism>
<dbReference type="SUPFAM" id="SSF51419">
    <property type="entry name" value="PLP-binding barrel"/>
    <property type="match status" value="1"/>
</dbReference>
<dbReference type="GO" id="GO:0033387">
    <property type="term" value="P:putrescine biosynthetic process from arginine, via ornithine"/>
    <property type="evidence" value="ECO:0007669"/>
    <property type="project" value="TreeGrafter"/>
</dbReference>
<dbReference type="Gene3D" id="3.20.20.10">
    <property type="entry name" value="Alanine racemase"/>
    <property type="match status" value="1"/>
</dbReference>
<dbReference type="AlphaFoldDB" id="A0A919IVA8"/>
<dbReference type="SUPFAM" id="SSF50621">
    <property type="entry name" value="Alanine racemase C-terminal domain-like"/>
    <property type="match status" value="1"/>
</dbReference>
<dbReference type="RefSeq" id="WP_203816195.1">
    <property type="nucleotide sequence ID" value="NZ_BAAABP010000007.1"/>
</dbReference>
<keyword evidence="4 9" id="KW-0663">Pyridoxal phosphate</keyword>
<dbReference type="FunFam" id="2.40.37.10:FF:000004">
    <property type="entry name" value="Ornithine decarboxylase"/>
    <property type="match status" value="1"/>
</dbReference>
<gene>
    <name evidence="11" type="ORF">Afe05nite_14500</name>
</gene>
<feature type="active site" description="Proton donor" evidence="9">
    <location>
        <position position="310"/>
    </location>
</feature>
<dbReference type="PRINTS" id="PR01179">
    <property type="entry name" value="ODADCRBXLASE"/>
</dbReference>
<evidence type="ECO:0000256" key="9">
    <source>
        <dbReference type="PIRSR" id="PIRSR600183-50"/>
    </source>
</evidence>
<keyword evidence="3" id="KW-0210">Decarboxylase</keyword>
<dbReference type="PANTHER" id="PTHR11482:SF6">
    <property type="entry name" value="ORNITHINE DECARBOXYLASE 1-RELATED"/>
    <property type="match status" value="1"/>
</dbReference>
<protein>
    <recommendedName>
        <fullName evidence="7">ornithine decarboxylase</fullName>
        <ecNumber evidence="7">4.1.1.17</ecNumber>
    </recommendedName>
</protein>
<dbReference type="InterPro" id="IPR029066">
    <property type="entry name" value="PLP-binding_barrel"/>
</dbReference>
<dbReference type="FunFam" id="3.20.20.10:FF:000008">
    <property type="entry name" value="Ornithine decarboxylase"/>
    <property type="match status" value="1"/>
</dbReference>
<dbReference type="Gene3D" id="2.40.37.10">
    <property type="entry name" value="Lyase, Ornithine Decarboxylase, Chain A, domain 1"/>
    <property type="match status" value="1"/>
</dbReference>
<comment type="pathway">
    <text evidence="6">Amine and polyamine biosynthesis; putrescine biosynthesis via L-ornithine pathway; putrescine from L-ornithine: step 1/1.</text>
</comment>
<keyword evidence="12" id="KW-1185">Reference proteome</keyword>
<evidence type="ECO:0000256" key="2">
    <source>
        <dbReference type="ARBA" id="ARBA00008872"/>
    </source>
</evidence>
<dbReference type="EC" id="4.1.1.17" evidence="7"/>
<reference evidence="11" key="1">
    <citation type="submission" date="2021-01" db="EMBL/GenBank/DDBJ databases">
        <title>Whole genome shotgun sequence of Actinoplanes ferrugineus NBRC 15555.</title>
        <authorList>
            <person name="Komaki H."/>
            <person name="Tamura T."/>
        </authorList>
    </citation>
    <scope>NUCLEOTIDE SEQUENCE</scope>
    <source>
        <strain evidence="11">NBRC 15555</strain>
    </source>
</reference>
<evidence type="ECO:0000256" key="6">
    <source>
        <dbReference type="ARBA" id="ARBA00034115"/>
    </source>
</evidence>
<dbReference type="Proteomes" id="UP000598174">
    <property type="component" value="Unassembled WGS sequence"/>
</dbReference>